<dbReference type="Proteomes" id="UP000232149">
    <property type="component" value="Unassembled WGS sequence"/>
</dbReference>
<name>A0A2M9YRJ9_9LEPT</name>
<accession>A0A2M9YRJ9</accession>
<proteinExistence type="predicted"/>
<keyword evidence="3" id="KW-1185">Reference proteome</keyword>
<dbReference type="EMBL" id="NPDV01000004">
    <property type="protein sequence ID" value="PJZ54157.1"/>
    <property type="molecule type" value="Genomic_DNA"/>
</dbReference>
<evidence type="ECO:0000313" key="1">
    <source>
        <dbReference type="EMBL" id="PJZ54157.1"/>
    </source>
</evidence>
<comment type="caution">
    <text evidence="1">The sequence shown here is derived from an EMBL/GenBank/DDBJ whole genome shotgun (WGS) entry which is preliminary data.</text>
</comment>
<sequence>MEKSKKTYLMKYRWILIFLFLLSCSKGYHYKYWIFPYYEDQKIDTSERKNFKIVDKDFAKDDQSVYYKETKLPEVDPESFRILGKNYVSDLRNVYFVTANLNIKTNSPKAWLIVIPLDLKIWTEKEIVFSVLEKAKPESFRILGREGIPTDYGFDEKRLYYLGGILEENAESPEFLRSFYYDVLKTKNSIYYNGNRVRDADPNTFELFDRYAKDRKRCYYLNSQDVKTFTCATENFLVLKYPNPLDAKISMDSDYAKDFRFVYWQGEAIPGADPGSFRLISENSECPYSGACARDRNREYRSGEVF</sequence>
<gene>
    <name evidence="2" type="ORF">CH376_06690</name>
    <name evidence="1" type="ORF">CH380_06510</name>
</gene>
<dbReference type="InterPro" id="IPR027375">
    <property type="entry name" value="DKNYY"/>
</dbReference>
<dbReference type="EMBL" id="NPDU01000013">
    <property type="protein sequence ID" value="PJZ62663.1"/>
    <property type="molecule type" value="Genomic_DNA"/>
</dbReference>
<dbReference type="PROSITE" id="PS51257">
    <property type="entry name" value="PROKAR_LIPOPROTEIN"/>
    <property type="match status" value="1"/>
</dbReference>
<evidence type="ECO:0008006" key="5">
    <source>
        <dbReference type="Google" id="ProtNLM"/>
    </source>
</evidence>
<evidence type="ECO:0000313" key="2">
    <source>
        <dbReference type="EMBL" id="PJZ62663.1"/>
    </source>
</evidence>
<organism evidence="1 4">
    <name type="scientific">Leptospira adleri</name>
    <dbReference type="NCBI Taxonomy" id="2023186"/>
    <lineage>
        <taxon>Bacteria</taxon>
        <taxon>Pseudomonadati</taxon>
        <taxon>Spirochaetota</taxon>
        <taxon>Spirochaetia</taxon>
        <taxon>Leptospirales</taxon>
        <taxon>Leptospiraceae</taxon>
        <taxon>Leptospira</taxon>
    </lineage>
</organism>
<evidence type="ECO:0000313" key="4">
    <source>
        <dbReference type="Proteomes" id="UP000232188"/>
    </source>
</evidence>
<reference evidence="3 4" key="1">
    <citation type="submission" date="2017-07" db="EMBL/GenBank/DDBJ databases">
        <title>Leptospira spp. isolated from tropical soils.</title>
        <authorList>
            <person name="Thibeaux R."/>
            <person name="Iraola G."/>
            <person name="Ferres I."/>
            <person name="Bierque E."/>
            <person name="Girault D."/>
            <person name="Soupe-Gilbert M.-E."/>
            <person name="Picardeau M."/>
            <person name="Goarant C."/>
        </authorList>
    </citation>
    <scope>NUCLEOTIDE SEQUENCE [LARGE SCALE GENOMIC DNA]</scope>
    <source>
        <strain evidence="1 4">FH2-B-C1</strain>
        <strain evidence="2 3">FH2-B-D1</strain>
    </source>
</reference>
<dbReference type="AlphaFoldDB" id="A0A2M9YRJ9"/>
<dbReference type="Pfam" id="PF13644">
    <property type="entry name" value="DKNYY"/>
    <property type="match status" value="2"/>
</dbReference>
<protein>
    <recommendedName>
        <fullName evidence="5">Lipoprotein</fullName>
    </recommendedName>
</protein>
<evidence type="ECO:0000313" key="3">
    <source>
        <dbReference type="Proteomes" id="UP000232149"/>
    </source>
</evidence>
<dbReference type="Proteomes" id="UP000232188">
    <property type="component" value="Unassembled WGS sequence"/>
</dbReference>